<sequence length="98" mass="10342">MKQKLLLCFVVAAAATLAGCSSTPNTLKLQQATTNTLGLASTDEVTLSNVQKGEPNALGGSEVTFDAVTGKGRKFKCKTFMIPGFLDEPTYSDFSCSQ</sequence>
<evidence type="ECO:0000313" key="2">
    <source>
        <dbReference type="EMBL" id="QKJ86308.1"/>
    </source>
</evidence>
<evidence type="ECO:0008006" key="4">
    <source>
        <dbReference type="Google" id="ProtNLM"/>
    </source>
</evidence>
<reference evidence="2 3" key="1">
    <citation type="submission" date="2020-06" db="EMBL/GenBank/DDBJ databases">
        <title>Genome sequence of Paramixta manurensis strain PD-1.</title>
        <authorList>
            <person name="Lee C.W."/>
            <person name="Kim J."/>
        </authorList>
    </citation>
    <scope>NUCLEOTIDE SEQUENCE [LARGE SCALE GENOMIC DNA]</scope>
    <source>
        <strain evidence="2 3">PD-1</strain>
    </source>
</reference>
<dbReference type="AlphaFoldDB" id="A0A6M8U6L7"/>
<dbReference type="RefSeq" id="WP_173633333.1">
    <property type="nucleotide sequence ID" value="NZ_CP054212.1"/>
</dbReference>
<evidence type="ECO:0000313" key="3">
    <source>
        <dbReference type="Proteomes" id="UP000505325"/>
    </source>
</evidence>
<proteinExistence type="predicted"/>
<protein>
    <recommendedName>
        <fullName evidence="4">Lipoprotein</fullName>
    </recommendedName>
</protein>
<accession>A0A6M8U6L7</accession>
<feature type="chain" id="PRO_5026980559" description="Lipoprotein" evidence="1">
    <location>
        <begin position="21"/>
        <end position="98"/>
    </location>
</feature>
<gene>
    <name evidence="2" type="ORF">PMPD1_1349</name>
</gene>
<dbReference type="PROSITE" id="PS51257">
    <property type="entry name" value="PROKAR_LIPOPROTEIN"/>
    <property type="match status" value="1"/>
</dbReference>
<dbReference type="Proteomes" id="UP000505325">
    <property type="component" value="Chromosome"/>
</dbReference>
<name>A0A6M8U6L7_9GAMM</name>
<feature type="signal peptide" evidence="1">
    <location>
        <begin position="1"/>
        <end position="20"/>
    </location>
</feature>
<dbReference type="EMBL" id="CP054212">
    <property type="protein sequence ID" value="QKJ86308.1"/>
    <property type="molecule type" value="Genomic_DNA"/>
</dbReference>
<keyword evidence="1" id="KW-0732">Signal</keyword>
<organism evidence="2 3">
    <name type="scientific">Paramixta manurensis</name>
    <dbReference type="NCBI Taxonomy" id="2740817"/>
    <lineage>
        <taxon>Bacteria</taxon>
        <taxon>Pseudomonadati</taxon>
        <taxon>Pseudomonadota</taxon>
        <taxon>Gammaproteobacteria</taxon>
        <taxon>Enterobacterales</taxon>
        <taxon>Erwiniaceae</taxon>
        <taxon>Paramixta</taxon>
    </lineage>
</organism>
<dbReference type="KEGG" id="pmak:PMPD1_1349"/>
<evidence type="ECO:0000256" key="1">
    <source>
        <dbReference type="SAM" id="SignalP"/>
    </source>
</evidence>
<keyword evidence="3" id="KW-1185">Reference proteome</keyword>